<accession>A0ABD3WIK6</accession>
<evidence type="ECO:0000256" key="6">
    <source>
        <dbReference type="SAM" id="MobiDB-lite"/>
    </source>
</evidence>
<evidence type="ECO:0000313" key="9">
    <source>
        <dbReference type="EMBL" id="KAL3872557.1"/>
    </source>
</evidence>
<evidence type="ECO:0000313" key="10">
    <source>
        <dbReference type="Proteomes" id="UP001634394"/>
    </source>
</evidence>
<reference evidence="9 10" key="1">
    <citation type="submission" date="2024-11" db="EMBL/GenBank/DDBJ databases">
        <title>Chromosome-level genome assembly of the freshwater bivalve Anodonta woodiana.</title>
        <authorList>
            <person name="Chen X."/>
        </authorList>
    </citation>
    <scope>NUCLEOTIDE SEQUENCE [LARGE SCALE GENOMIC DNA]</scope>
    <source>
        <strain evidence="9">MN2024</strain>
        <tissue evidence="9">Gills</tissue>
    </source>
</reference>
<dbReference type="InterPro" id="IPR011701">
    <property type="entry name" value="MFS"/>
</dbReference>
<dbReference type="EMBL" id="JBJQND010000006">
    <property type="protein sequence ID" value="KAL3872557.1"/>
    <property type="molecule type" value="Genomic_DNA"/>
</dbReference>
<feature type="transmembrane region" description="Helical" evidence="7">
    <location>
        <begin position="36"/>
        <end position="60"/>
    </location>
</feature>
<evidence type="ECO:0000256" key="4">
    <source>
        <dbReference type="ARBA" id="ARBA00022989"/>
    </source>
</evidence>
<feature type="transmembrane region" description="Helical" evidence="7">
    <location>
        <begin position="230"/>
        <end position="252"/>
    </location>
</feature>
<dbReference type="InterPro" id="IPR001958">
    <property type="entry name" value="Tet-R_TetA/multi-R_MdtG-like"/>
</dbReference>
<feature type="region of interest" description="Disordered" evidence="6">
    <location>
        <begin position="1"/>
        <end position="25"/>
    </location>
</feature>
<keyword evidence="10" id="KW-1185">Reference proteome</keyword>
<dbReference type="Proteomes" id="UP001634394">
    <property type="component" value="Unassembled WGS sequence"/>
</dbReference>
<keyword evidence="3 7" id="KW-0812">Transmembrane</keyword>
<feature type="transmembrane region" description="Helical" evidence="7">
    <location>
        <begin position="170"/>
        <end position="193"/>
    </location>
</feature>
<comment type="caution">
    <text evidence="9">The sequence shown here is derived from an EMBL/GenBank/DDBJ whole genome shotgun (WGS) entry which is preliminary data.</text>
</comment>
<comment type="subcellular location">
    <subcellularLocation>
        <location evidence="2">Cell membrane</location>
    </subcellularLocation>
    <subcellularLocation>
        <location evidence="1">Membrane</location>
        <topology evidence="1">Multi-pass membrane protein</topology>
    </subcellularLocation>
</comment>
<dbReference type="SUPFAM" id="SSF103473">
    <property type="entry name" value="MFS general substrate transporter"/>
    <property type="match status" value="1"/>
</dbReference>
<dbReference type="PANTHER" id="PTHR23507">
    <property type="entry name" value="ZGC:174356"/>
    <property type="match status" value="1"/>
</dbReference>
<feature type="transmembrane region" description="Helical" evidence="7">
    <location>
        <begin position="325"/>
        <end position="345"/>
    </location>
</feature>
<feature type="transmembrane region" description="Helical" evidence="7">
    <location>
        <begin position="289"/>
        <end position="313"/>
    </location>
</feature>
<feature type="transmembrane region" description="Helical" evidence="7">
    <location>
        <begin position="107"/>
        <end position="125"/>
    </location>
</feature>
<proteinExistence type="predicted"/>
<dbReference type="GO" id="GO:0016020">
    <property type="term" value="C:membrane"/>
    <property type="evidence" value="ECO:0007669"/>
    <property type="project" value="UniProtKB-SubCell"/>
</dbReference>
<evidence type="ECO:0000256" key="5">
    <source>
        <dbReference type="ARBA" id="ARBA00023136"/>
    </source>
</evidence>
<dbReference type="InterPro" id="IPR020846">
    <property type="entry name" value="MFS_dom"/>
</dbReference>
<evidence type="ECO:0000256" key="2">
    <source>
        <dbReference type="ARBA" id="ARBA00004236"/>
    </source>
</evidence>
<feature type="transmembrane region" description="Helical" evidence="7">
    <location>
        <begin position="205"/>
        <end position="224"/>
    </location>
</feature>
<name>A0ABD3WIK6_SINWO</name>
<dbReference type="Pfam" id="PF07690">
    <property type="entry name" value="MFS_1"/>
    <property type="match status" value="1"/>
</dbReference>
<organism evidence="9 10">
    <name type="scientific">Sinanodonta woodiana</name>
    <name type="common">Chinese pond mussel</name>
    <name type="synonym">Anodonta woodiana</name>
    <dbReference type="NCBI Taxonomy" id="1069815"/>
    <lineage>
        <taxon>Eukaryota</taxon>
        <taxon>Metazoa</taxon>
        <taxon>Spiralia</taxon>
        <taxon>Lophotrochozoa</taxon>
        <taxon>Mollusca</taxon>
        <taxon>Bivalvia</taxon>
        <taxon>Autobranchia</taxon>
        <taxon>Heteroconchia</taxon>
        <taxon>Palaeoheterodonta</taxon>
        <taxon>Unionida</taxon>
        <taxon>Unionoidea</taxon>
        <taxon>Unionidae</taxon>
        <taxon>Unioninae</taxon>
        <taxon>Sinanodonta</taxon>
    </lineage>
</organism>
<dbReference type="InterPro" id="IPR036259">
    <property type="entry name" value="MFS_trans_sf"/>
</dbReference>
<feature type="domain" description="Major facilitator superfamily (MFS) profile" evidence="8">
    <location>
        <begin position="44"/>
        <end position="471"/>
    </location>
</feature>
<sequence length="494" mass="54566">MGDVSERSHLLDSIDSKNTRDKDQERITTRRIPCRYIPLEVINSLYFVSFAVCIPIQQFYIYDYIGNEYGIPHLSKGNTQDATTCSTSNGNSSRILNEIQKDASDQFLYLSLASNIPSAILIFFLGSLSDKLGRKYFLLAAIVGGALKQIVYVIVMYWNLSIGILYVGNALESLTGGMGATLMATFAIIADICPPGRQRAIRITLLEAIIAVVVGLALLGAAFWLHYSNYTIPTLVMLGLSVVNIFVCIIFIPETRQTRTESSQDGVTAQLTRCFTVYTRKIENRRWKLLLCLFCFFLASASTLAKSSVWTLFVLHQPFCWSQLHVNIFNAVQICLLWSSSIVFVKFLHHRLGDSGLILIGTTSGTIGMVILSLAEAGWWIYVSAVASLFLSVLIPMFRAAMSHLVSPEEQGAMFAGIGSVEMLSNGVGGLAFSLIYKATVDWFPGFVFLVIALLLTTVFILSTILLVKTRRSKAHSLETVSCPVERALHSPEA</sequence>
<dbReference type="PROSITE" id="PS50850">
    <property type="entry name" value="MFS"/>
    <property type="match status" value="1"/>
</dbReference>
<feature type="transmembrane region" description="Helical" evidence="7">
    <location>
        <begin position="413"/>
        <end position="437"/>
    </location>
</feature>
<evidence type="ECO:0000256" key="1">
    <source>
        <dbReference type="ARBA" id="ARBA00004141"/>
    </source>
</evidence>
<dbReference type="AlphaFoldDB" id="A0ABD3WIK6"/>
<evidence type="ECO:0000256" key="3">
    <source>
        <dbReference type="ARBA" id="ARBA00022692"/>
    </source>
</evidence>
<dbReference type="Gene3D" id="1.20.1250.20">
    <property type="entry name" value="MFS general substrate transporter like domains"/>
    <property type="match status" value="1"/>
</dbReference>
<keyword evidence="4 7" id="KW-1133">Transmembrane helix</keyword>
<evidence type="ECO:0000256" key="7">
    <source>
        <dbReference type="SAM" id="Phobius"/>
    </source>
</evidence>
<feature type="transmembrane region" description="Helical" evidence="7">
    <location>
        <begin position="443"/>
        <end position="468"/>
    </location>
</feature>
<feature type="transmembrane region" description="Helical" evidence="7">
    <location>
        <begin position="381"/>
        <end position="401"/>
    </location>
</feature>
<feature type="transmembrane region" description="Helical" evidence="7">
    <location>
        <begin position="137"/>
        <end position="158"/>
    </location>
</feature>
<dbReference type="PRINTS" id="PR01035">
    <property type="entry name" value="TCRTETA"/>
</dbReference>
<keyword evidence="5 7" id="KW-0472">Membrane</keyword>
<gene>
    <name evidence="9" type="ORF">ACJMK2_035780</name>
</gene>
<dbReference type="PANTHER" id="PTHR23507:SF1">
    <property type="entry name" value="FI18259P1-RELATED"/>
    <property type="match status" value="1"/>
</dbReference>
<feature type="transmembrane region" description="Helical" evidence="7">
    <location>
        <begin position="357"/>
        <end position="375"/>
    </location>
</feature>
<protein>
    <recommendedName>
        <fullName evidence="8">Major facilitator superfamily (MFS) profile domain-containing protein</fullName>
    </recommendedName>
</protein>
<evidence type="ECO:0000259" key="8">
    <source>
        <dbReference type="PROSITE" id="PS50850"/>
    </source>
</evidence>